<dbReference type="eggNOG" id="KOG3179">
    <property type="taxonomic scope" value="Eukaryota"/>
</dbReference>
<dbReference type="PANTHER" id="PTHR42695">
    <property type="entry name" value="GLUTAMINE AMIDOTRANSFERASE YLR126C-RELATED"/>
    <property type="match status" value="1"/>
</dbReference>
<dbReference type="Gene3D" id="3.40.50.880">
    <property type="match status" value="1"/>
</dbReference>
<organism evidence="2">
    <name type="scientific">Verticillium alfalfae (strain VaMs.102 / ATCC MYA-4576 / FGSC 10136)</name>
    <name type="common">Verticillium wilt of alfalfa</name>
    <name type="synonym">Verticillium albo-atrum</name>
    <dbReference type="NCBI Taxonomy" id="526221"/>
    <lineage>
        <taxon>Eukaryota</taxon>
        <taxon>Fungi</taxon>
        <taxon>Dikarya</taxon>
        <taxon>Ascomycota</taxon>
        <taxon>Pezizomycotina</taxon>
        <taxon>Sordariomycetes</taxon>
        <taxon>Hypocreomycetidae</taxon>
        <taxon>Glomerellales</taxon>
        <taxon>Plectosphaerellaceae</taxon>
        <taxon>Verticillium</taxon>
    </lineage>
</organism>
<proteinExistence type="predicted"/>
<dbReference type="RefSeq" id="XP_003009616.1">
    <property type="nucleotide sequence ID" value="XM_003009570.1"/>
</dbReference>
<dbReference type="OMA" id="SIKEREP"/>
<name>C9S6T7_VERA1</name>
<reference evidence="2" key="1">
    <citation type="journal article" date="2011" name="PLoS Pathog.">
        <title>Comparative genomics yields insights into niche adaptation of plant vascular wilt pathogens.</title>
        <authorList>
            <person name="Klosterman S.J."/>
            <person name="Subbarao K.V."/>
            <person name="Kang S."/>
            <person name="Veronese P."/>
            <person name="Gold S.E."/>
            <person name="Thomma B.P.H.J."/>
            <person name="Chen Z."/>
            <person name="Henrissat B."/>
            <person name="Lee Y.-H."/>
            <person name="Park J."/>
            <person name="Garcia-Pedrajas M.D."/>
            <person name="Barbara D.J."/>
            <person name="Anchieta A."/>
            <person name="de Jonge R."/>
            <person name="Santhanam P."/>
            <person name="Maruthachalam K."/>
            <person name="Atallah Z."/>
            <person name="Amyotte S.G."/>
            <person name="Paz Z."/>
            <person name="Inderbitzin P."/>
            <person name="Hayes R.J."/>
            <person name="Heiman D.I."/>
            <person name="Young S."/>
            <person name="Zeng Q."/>
            <person name="Engels R."/>
            <person name="Galagan J."/>
            <person name="Cuomo C.A."/>
            <person name="Dobinson K.F."/>
            <person name="Ma L.-J."/>
        </authorList>
    </citation>
    <scope>NUCLEOTIDE SEQUENCE [LARGE SCALE GENOMIC DNA]</scope>
    <source>
        <strain evidence="2">VaMs.102 / ATCC MYA-4576 / FGSC 10136</strain>
    </source>
</reference>
<keyword evidence="2" id="KW-1185">Reference proteome</keyword>
<dbReference type="OrthoDB" id="92161at2759"/>
<dbReference type="EMBL" id="DS985214">
    <property type="protein sequence ID" value="EEY15190.1"/>
    <property type="molecule type" value="Genomic_DNA"/>
</dbReference>
<dbReference type="PANTHER" id="PTHR42695:SF5">
    <property type="entry name" value="GLUTAMINE AMIDOTRANSFERASE YLR126C-RELATED"/>
    <property type="match status" value="1"/>
</dbReference>
<dbReference type="HOGENOM" id="CLU_054974_0_2_1"/>
<dbReference type="GO" id="GO:0005634">
    <property type="term" value="C:nucleus"/>
    <property type="evidence" value="ECO:0007669"/>
    <property type="project" value="TreeGrafter"/>
</dbReference>
<sequence>MGSTPSPIRLAILEADTPLPETQATYKGYGGVFTALLRTAALTLPAPAPPRLACSRHTGYDDEPWILALVDYTPAASPRAASCIASASANRSSPAPSAGTVRTSPKGWEVAVTDVTLTPVARDLFGLDVLRIHQMHRDEVVDVPSGAESLAATDTCPVQGYYAKGRYIAVQGHPEFTGPIVAEILASRHKMGIFGDDMYAEAVERAGIEHDGVAVGRGFLNFLQQ</sequence>
<accession>C9S6T7</accession>
<protein>
    <submittedName>
        <fullName evidence="1">GMP synthase</fullName>
    </submittedName>
</protein>
<dbReference type="SUPFAM" id="SSF52317">
    <property type="entry name" value="Class I glutamine amidotransferase-like"/>
    <property type="match status" value="1"/>
</dbReference>
<evidence type="ECO:0000313" key="1">
    <source>
        <dbReference type="EMBL" id="EEY15190.1"/>
    </source>
</evidence>
<evidence type="ECO:0000313" key="2">
    <source>
        <dbReference type="Proteomes" id="UP000008698"/>
    </source>
</evidence>
<dbReference type="Proteomes" id="UP000008698">
    <property type="component" value="Unassembled WGS sequence"/>
</dbReference>
<dbReference type="STRING" id="526221.C9S6T7"/>
<dbReference type="InterPro" id="IPR044992">
    <property type="entry name" value="ChyE-like"/>
</dbReference>
<dbReference type="InterPro" id="IPR029062">
    <property type="entry name" value="Class_I_gatase-like"/>
</dbReference>
<dbReference type="GO" id="GO:0005829">
    <property type="term" value="C:cytosol"/>
    <property type="evidence" value="ECO:0007669"/>
    <property type="project" value="TreeGrafter"/>
</dbReference>
<dbReference type="AlphaFoldDB" id="C9S6T7"/>
<dbReference type="KEGG" id="val:VDBG_01299"/>
<dbReference type="GeneID" id="9536228"/>
<gene>
    <name evidence="1" type="ORF">VDBG_01299</name>
</gene>